<reference evidence="1 2" key="1">
    <citation type="submission" date="2017-05" db="EMBL/GenBank/DDBJ databases">
        <title>Full genome sequence of Pseudorhodoplanes sinuspersici.</title>
        <authorList>
            <person name="Dastgheib S.M.M."/>
            <person name="Shavandi M."/>
            <person name="Tirandaz H."/>
        </authorList>
    </citation>
    <scope>NUCLEOTIDE SEQUENCE [LARGE SCALE GENOMIC DNA]</scope>
    <source>
        <strain evidence="1 2">RIPI110</strain>
    </source>
</reference>
<sequence>MPYTFEIYKDKKEEFRVRFKASNGEKMFSSEGYSSKVAAKNAIKSILKNGPTAEVVDNSKAVKKAAVKKRK</sequence>
<dbReference type="Pfam" id="PF07411">
    <property type="entry name" value="DUF1508"/>
    <property type="match status" value="1"/>
</dbReference>
<evidence type="ECO:0000313" key="2">
    <source>
        <dbReference type="Proteomes" id="UP000194137"/>
    </source>
</evidence>
<dbReference type="InterPro" id="IPR051141">
    <property type="entry name" value="UPF0339_domain"/>
</dbReference>
<dbReference type="AlphaFoldDB" id="A0A1W6ZN74"/>
<protein>
    <submittedName>
        <fullName evidence="1">DUF1508 domain-containing protein</fullName>
    </submittedName>
</protein>
<dbReference type="EMBL" id="CP021112">
    <property type="protein sequence ID" value="ARP98838.1"/>
    <property type="molecule type" value="Genomic_DNA"/>
</dbReference>
<dbReference type="PANTHER" id="PTHR40606">
    <property type="match status" value="1"/>
</dbReference>
<dbReference type="RefSeq" id="WP_086087252.1">
    <property type="nucleotide sequence ID" value="NZ_CP021112.1"/>
</dbReference>
<name>A0A1W6ZN74_9HYPH</name>
<dbReference type="STRING" id="1235591.CAK95_06920"/>
<dbReference type="KEGG" id="psin:CAK95_06920"/>
<gene>
    <name evidence="1" type="ORF">CAK95_06920</name>
</gene>
<dbReference type="Proteomes" id="UP000194137">
    <property type="component" value="Chromosome"/>
</dbReference>
<dbReference type="InterPro" id="IPR010879">
    <property type="entry name" value="DUF1508"/>
</dbReference>
<dbReference type="OrthoDB" id="9802792at2"/>
<dbReference type="InterPro" id="IPR036913">
    <property type="entry name" value="YegP-like_sf"/>
</dbReference>
<dbReference type="Gene3D" id="2.30.29.80">
    <property type="match status" value="1"/>
</dbReference>
<evidence type="ECO:0000313" key="1">
    <source>
        <dbReference type="EMBL" id="ARP98838.1"/>
    </source>
</evidence>
<organism evidence="1 2">
    <name type="scientific">Pseudorhodoplanes sinuspersici</name>
    <dbReference type="NCBI Taxonomy" id="1235591"/>
    <lineage>
        <taxon>Bacteria</taxon>
        <taxon>Pseudomonadati</taxon>
        <taxon>Pseudomonadota</taxon>
        <taxon>Alphaproteobacteria</taxon>
        <taxon>Hyphomicrobiales</taxon>
        <taxon>Pseudorhodoplanes</taxon>
    </lineage>
</organism>
<dbReference type="SUPFAM" id="SSF160113">
    <property type="entry name" value="YegP-like"/>
    <property type="match status" value="1"/>
</dbReference>
<proteinExistence type="predicted"/>
<keyword evidence="2" id="KW-1185">Reference proteome</keyword>
<accession>A0A1W6ZN74</accession>
<dbReference type="PANTHER" id="PTHR40606:SF1">
    <property type="entry name" value="UPF0339 PROTEIN YEGP"/>
    <property type="match status" value="1"/>
</dbReference>